<evidence type="ECO:0000313" key="2">
    <source>
        <dbReference type="Proteomes" id="UP000281514"/>
    </source>
</evidence>
<comment type="caution">
    <text evidence="1">The sequence shown here is derived from an EMBL/GenBank/DDBJ whole genome shotgun (WGS) entry which is preliminary data.</text>
</comment>
<name>A0A3M5T542_9PSED</name>
<proteinExistence type="predicted"/>
<organism evidence="1 2">
    <name type="scientific">Pseudomonas avellanae</name>
    <dbReference type="NCBI Taxonomy" id="46257"/>
    <lineage>
        <taxon>Bacteria</taxon>
        <taxon>Pseudomonadati</taxon>
        <taxon>Pseudomonadota</taxon>
        <taxon>Gammaproteobacteria</taxon>
        <taxon>Pseudomonadales</taxon>
        <taxon>Pseudomonadaceae</taxon>
        <taxon>Pseudomonas</taxon>
    </lineage>
</organism>
<protein>
    <submittedName>
        <fullName evidence="1">Uncharacterized protein</fullName>
    </submittedName>
</protein>
<dbReference type="Proteomes" id="UP000281514">
    <property type="component" value="Unassembled WGS sequence"/>
</dbReference>
<reference evidence="1 2" key="1">
    <citation type="submission" date="2018-08" db="EMBL/GenBank/DDBJ databases">
        <title>Recombination of ecologically and evolutionarily significant loci maintains genetic cohesion in the Pseudomonas syringae species complex.</title>
        <authorList>
            <person name="Dillon M."/>
            <person name="Thakur S."/>
            <person name="Almeida R.N.D."/>
            <person name="Weir B.S."/>
            <person name="Guttman D.S."/>
        </authorList>
    </citation>
    <scope>NUCLEOTIDE SEQUENCE [LARGE SCALE GENOMIC DNA]</scope>
    <source>
        <strain evidence="1 2">ICMP 9749</strain>
    </source>
</reference>
<dbReference type="AlphaFoldDB" id="A0A3M5T542"/>
<accession>A0A3M5T542</accession>
<gene>
    <name evidence="1" type="ORF">ALP32_200241</name>
</gene>
<sequence length="103" mass="11451">MIDQLPQLVVTDDDSTGVLLEASDSDFTTRLDDMPLAPVRLVSMILITASQLEYVCSGGRGACECLVSRLKAARIWHMSSFHRASVFWHRAALGNWTKRTTVL</sequence>
<dbReference type="EMBL" id="RBTX01000521">
    <property type="protein sequence ID" value="RMU28613.1"/>
    <property type="molecule type" value="Genomic_DNA"/>
</dbReference>
<evidence type="ECO:0000313" key="1">
    <source>
        <dbReference type="EMBL" id="RMU28613.1"/>
    </source>
</evidence>